<organism evidence="5 6">
    <name type="scientific">Actinopolymorpha pittospori</name>
    <dbReference type="NCBI Taxonomy" id="648752"/>
    <lineage>
        <taxon>Bacteria</taxon>
        <taxon>Bacillati</taxon>
        <taxon>Actinomycetota</taxon>
        <taxon>Actinomycetes</taxon>
        <taxon>Propionibacteriales</taxon>
        <taxon>Actinopolymorphaceae</taxon>
        <taxon>Actinopolymorpha</taxon>
    </lineage>
</organism>
<dbReference type="PANTHER" id="PTHR43649:SF31">
    <property type="entry name" value="SN-GLYCEROL-3-PHOSPHATE-BINDING PERIPLASMIC PROTEIN UGPB"/>
    <property type="match status" value="1"/>
</dbReference>
<comment type="caution">
    <text evidence="5">The sequence shown here is derived from an EMBL/GenBank/DDBJ whole genome shotgun (WGS) entry which is preliminary data.</text>
</comment>
<comment type="similarity">
    <text evidence="2">Belongs to the bacterial solute-binding protein 1 family.</text>
</comment>
<dbReference type="RefSeq" id="WP_192752450.1">
    <property type="nucleotide sequence ID" value="NZ_BAABJL010000172.1"/>
</dbReference>
<protein>
    <submittedName>
        <fullName evidence="5">Aldouronate transport system substrate-binding protein</fullName>
    </submittedName>
</protein>
<dbReference type="InterPro" id="IPR006059">
    <property type="entry name" value="SBP"/>
</dbReference>
<gene>
    <name evidence="5" type="ORF">HEB94_005579</name>
</gene>
<keyword evidence="6" id="KW-1185">Reference proteome</keyword>
<accession>A0A927RKZ6</accession>
<dbReference type="PROSITE" id="PS51318">
    <property type="entry name" value="TAT"/>
    <property type="match status" value="1"/>
</dbReference>
<sequence>MARPSVSRRTFLRSAGGTALLVSGAGSLLTACGGGGANSEEAQKKAVTANKAVKLPANVPYTGVDPDLPGQFGYIRPGFFSYPKEHPKSVEGEIGSGGSVTAMANIYYPLPPTAPKNKYWAELDKRLGTDLKITMIPNSDYGNKFATTIAGGELPDFLQMGSVPNFPQLLEAKFANLTDLLSGDAIKDYPNLASIPERSWEPCIYNGGIYGIPVPRDAVGGFPFIRADIFEKLGLPTQPKSYEEFHTIAKGLTDPKAKRWGFATATAVRDLVRTMLHAPNTWRYENGKLTHRNETEEERRAIDTARQFWKEGLIHPDAFSQAVPFKQWFNAGTICIHSDGYQGWTQYIQDNVNNPGFKLDLMVIPGYDGGEGKIAHGGSNYSMTAFKKADKTRLQELLRVCNWLAAPFGSEEYFFRLYGQEGVHHTIDNNGDPKYTPVGLSETVIPIRYIAEGPSVTYQPGRKGDVEIQHTYEQTVVPNGIPNPCLGMYSNTQSTKGSTIDGKLTDEMNAVIQGRKPLSAWDDAVATWLKEGGEQIRKEYQDQIQERGANTK</sequence>
<evidence type="ECO:0000256" key="1">
    <source>
        <dbReference type="ARBA" id="ARBA00004196"/>
    </source>
</evidence>
<evidence type="ECO:0000256" key="4">
    <source>
        <dbReference type="ARBA" id="ARBA00022729"/>
    </source>
</evidence>
<evidence type="ECO:0000256" key="3">
    <source>
        <dbReference type="ARBA" id="ARBA00022448"/>
    </source>
</evidence>
<dbReference type="InterPro" id="IPR050490">
    <property type="entry name" value="Bact_solute-bd_prot1"/>
</dbReference>
<dbReference type="AlphaFoldDB" id="A0A927RKZ6"/>
<dbReference type="GO" id="GO:0030313">
    <property type="term" value="C:cell envelope"/>
    <property type="evidence" value="ECO:0007669"/>
    <property type="project" value="UniProtKB-SubCell"/>
</dbReference>
<comment type="subcellular location">
    <subcellularLocation>
        <location evidence="1">Cell envelope</location>
    </subcellularLocation>
</comment>
<dbReference type="Pfam" id="PF13416">
    <property type="entry name" value="SBP_bac_8"/>
    <property type="match status" value="1"/>
</dbReference>
<keyword evidence="4" id="KW-0732">Signal</keyword>
<dbReference type="Proteomes" id="UP000638648">
    <property type="component" value="Unassembled WGS sequence"/>
</dbReference>
<evidence type="ECO:0000313" key="5">
    <source>
        <dbReference type="EMBL" id="MBE1608731.1"/>
    </source>
</evidence>
<evidence type="ECO:0000313" key="6">
    <source>
        <dbReference type="Proteomes" id="UP000638648"/>
    </source>
</evidence>
<name>A0A927RKZ6_9ACTN</name>
<dbReference type="InterPro" id="IPR006311">
    <property type="entry name" value="TAT_signal"/>
</dbReference>
<dbReference type="Gene3D" id="3.40.190.10">
    <property type="entry name" value="Periplasmic binding protein-like II"/>
    <property type="match status" value="2"/>
</dbReference>
<dbReference type="PROSITE" id="PS51257">
    <property type="entry name" value="PROKAR_LIPOPROTEIN"/>
    <property type="match status" value="1"/>
</dbReference>
<proteinExistence type="inferred from homology"/>
<reference evidence="5" key="1">
    <citation type="submission" date="2020-10" db="EMBL/GenBank/DDBJ databases">
        <title>Sequencing the genomes of 1000 actinobacteria strains.</title>
        <authorList>
            <person name="Klenk H.-P."/>
        </authorList>
    </citation>
    <scope>NUCLEOTIDE SEQUENCE</scope>
    <source>
        <strain evidence="5">DSM 45354</strain>
    </source>
</reference>
<evidence type="ECO:0000256" key="2">
    <source>
        <dbReference type="ARBA" id="ARBA00008520"/>
    </source>
</evidence>
<keyword evidence="3" id="KW-0813">Transport</keyword>
<dbReference type="PANTHER" id="PTHR43649">
    <property type="entry name" value="ARABINOSE-BINDING PROTEIN-RELATED"/>
    <property type="match status" value="1"/>
</dbReference>
<dbReference type="EMBL" id="JADBEM010000001">
    <property type="protein sequence ID" value="MBE1608731.1"/>
    <property type="molecule type" value="Genomic_DNA"/>
</dbReference>
<dbReference type="SUPFAM" id="SSF53850">
    <property type="entry name" value="Periplasmic binding protein-like II"/>
    <property type="match status" value="1"/>
</dbReference>